<feature type="transmembrane region" description="Helical" evidence="1">
    <location>
        <begin position="21"/>
        <end position="40"/>
    </location>
</feature>
<keyword evidence="1" id="KW-0812">Transmembrane</keyword>
<sequence length="265" mass="27336">MNTLIKAEIRRLLATRIWRGLLLAATLLGGGMVGAMALVGPENFQPPMPGLDTEPGVRSILGILGYTAFIPAAVGTLAVTSEYRHRTAAVTFLFAPRRSLVLGAKLIAYGLAGLAFGLILSGTAAIALFGVAAARGVPLGLPNLTVIGLLARIGVAMAAYLLIGVGVGALVRHQVVALSVVIGYLYLGETLLMLIPGVNRLYPFLPGGATASLTDFTYLAEAISQQTSMAPVSLLSPVAGALVLLAYAMSAAVAALMVPMRRDVT</sequence>
<reference evidence="3" key="1">
    <citation type="journal article" date="2019" name="Int. J. Syst. Evol. Microbiol.">
        <title>The Global Catalogue of Microorganisms (GCM) 10K type strain sequencing project: providing services to taxonomists for standard genome sequencing and annotation.</title>
        <authorList>
            <consortium name="The Broad Institute Genomics Platform"/>
            <consortium name="The Broad Institute Genome Sequencing Center for Infectious Disease"/>
            <person name="Wu L."/>
            <person name="Ma J."/>
        </authorList>
    </citation>
    <scope>NUCLEOTIDE SEQUENCE [LARGE SCALE GENOMIC DNA]</scope>
    <source>
        <strain evidence="3">CGMCC 4.7289</strain>
    </source>
</reference>
<dbReference type="Proteomes" id="UP001595816">
    <property type="component" value="Unassembled WGS sequence"/>
</dbReference>
<name>A0ABV8LLT9_9ACTN</name>
<protein>
    <submittedName>
        <fullName evidence="2">ABC transporter permease</fullName>
    </submittedName>
</protein>
<evidence type="ECO:0000313" key="3">
    <source>
        <dbReference type="Proteomes" id="UP001595816"/>
    </source>
</evidence>
<dbReference type="RefSeq" id="WP_253755471.1">
    <property type="nucleotide sequence ID" value="NZ_JAMZDZ010000001.1"/>
</dbReference>
<keyword evidence="1" id="KW-0472">Membrane</keyword>
<keyword evidence="3" id="KW-1185">Reference proteome</keyword>
<feature type="transmembrane region" description="Helical" evidence="1">
    <location>
        <begin position="144"/>
        <end position="163"/>
    </location>
</feature>
<keyword evidence="1" id="KW-1133">Transmembrane helix</keyword>
<feature type="transmembrane region" description="Helical" evidence="1">
    <location>
        <begin position="238"/>
        <end position="258"/>
    </location>
</feature>
<comment type="caution">
    <text evidence="2">The sequence shown here is derived from an EMBL/GenBank/DDBJ whole genome shotgun (WGS) entry which is preliminary data.</text>
</comment>
<feature type="transmembrane region" description="Helical" evidence="1">
    <location>
        <begin position="106"/>
        <end position="132"/>
    </location>
</feature>
<gene>
    <name evidence="2" type="ORF">ACFOZ4_13970</name>
</gene>
<feature type="transmembrane region" description="Helical" evidence="1">
    <location>
        <begin position="60"/>
        <end position="79"/>
    </location>
</feature>
<accession>A0ABV8LLT9</accession>
<evidence type="ECO:0000256" key="1">
    <source>
        <dbReference type="SAM" id="Phobius"/>
    </source>
</evidence>
<dbReference type="EMBL" id="JBHSAY010000006">
    <property type="protein sequence ID" value="MFC4131710.1"/>
    <property type="molecule type" value="Genomic_DNA"/>
</dbReference>
<organism evidence="2 3">
    <name type="scientific">Hamadaea flava</name>
    <dbReference type="NCBI Taxonomy" id="1742688"/>
    <lineage>
        <taxon>Bacteria</taxon>
        <taxon>Bacillati</taxon>
        <taxon>Actinomycetota</taxon>
        <taxon>Actinomycetes</taxon>
        <taxon>Micromonosporales</taxon>
        <taxon>Micromonosporaceae</taxon>
        <taxon>Hamadaea</taxon>
    </lineage>
</organism>
<feature type="transmembrane region" description="Helical" evidence="1">
    <location>
        <begin position="175"/>
        <end position="195"/>
    </location>
</feature>
<proteinExistence type="predicted"/>
<evidence type="ECO:0000313" key="2">
    <source>
        <dbReference type="EMBL" id="MFC4131710.1"/>
    </source>
</evidence>